<gene>
    <name evidence="1" type="ORF">GOODEAATRI_032637</name>
</gene>
<dbReference type="EMBL" id="JAHRIO010036203">
    <property type="protein sequence ID" value="MEQ2170171.1"/>
    <property type="molecule type" value="Genomic_DNA"/>
</dbReference>
<evidence type="ECO:0000313" key="1">
    <source>
        <dbReference type="EMBL" id="MEQ2170171.1"/>
    </source>
</evidence>
<keyword evidence="2" id="KW-1185">Reference proteome</keyword>
<dbReference type="Proteomes" id="UP001476798">
    <property type="component" value="Unassembled WGS sequence"/>
</dbReference>
<name>A0ABV0NGJ9_9TELE</name>
<sequence>MLANTTQEPLGNQFEGSVVLQMNNEQGETAVKECEESGTYNEEQMEEDATELPASPEIFREGAQRPQRPHRKPKVFTYERLGSPVCYNLRTLPPPTHLKMPWMNIVHPYYISYGQ</sequence>
<accession>A0ABV0NGJ9</accession>
<protein>
    <submittedName>
        <fullName evidence="1">Uncharacterized protein</fullName>
    </submittedName>
</protein>
<organism evidence="1 2">
    <name type="scientific">Goodea atripinnis</name>
    <dbReference type="NCBI Taxonomy" id="208336"/>
    <lineage>
        <taxon>Eukaryota</taxon>
        <taxon>Metazoa</taxon>
        <taxon>Chordata</taxon>
        <taxon>Craniata</taxon>
        <taxon>Vertebrata</taxon>
        <taxon>Euteleostomi</taxon>
        <taxon>Actinopterygii</taxon>
        <taxon>Neopterygii</taxon>
        <taxon>Teleostei</taxon>
        <taxon>Neoteleostei</taxon>
        <taxon>Acanthomorphata</taxon>
        <taxon>Ovalentaria</taxon>
        <taxon>Atherinomorphae</taxon>
        <taxon>Cyprinodontiformes</taxon>
        <taxon>Goodeidae</taxon>
        <taxon>Goodea</taxon>
    </lineage>
</organism>
<proteinExistence type="predicted"/>
<comment type="caution">
    <text evidence="1">The sequence shown here is derived from an EMBL/GenBank/DDBJ whole genome shotgun (WGS) entry which is preliminary data.</text>
</comment>
<evidence type="ECO:0000313" key="2">
    <source>
        <dbReference type="Proteomes" id="UP001476798"/>
    </source>
</evidence>
<reference evidence="1 2" key="1">
    <citation type="submission" date="2021-06" db="EMBL/GenBank/DDBJ databases">
        <authorList>
            <person name="Palmer J.M."/>
        </authorList>
    </citation>
    <scope>NUCLEOTIDE SEQUENCE [LARGE SCALE GENOMIC DNA]</scope>
    <source>
        <strain evidence="1 2">GA_2019</strain>
        <tissue evidence="1">Muscle</tissue>
    </source>
</reference>